<feature type="compositionally biased region" description="Low complexity" evidence="1">
    <location>
        <begin position="48"/>
        <end position="60"/>
    </location>
</feature>
<dbReference type="Gene3D" id="3.40.190.10">
    <property type="entry name" value="Periplasmic binding protein-like II"/>
    <property type="match status" value="2"/>
</dbReference>
<evidence type="ECO:0000313" key="3">
    <source>
        <dbReference type="Proteomes" id="UP000310636"/>
    </source>
</evidence>
<reference evidence="2 3" key="1">
    <citation type="submission" date="2019-04" db="EMBL/GenBank/DDBJ databases">
        <title>Cohnella sp. nov. isolated from preserved vegetables.</title>
        <authorList>
            <person name="Lin S.-Y."/>
            <person name="Hung M.-H."/>
            <person name="Young C.-C."/>
        </authorList>
    </citation>
    <scope>NUCLEOTIDE SEQUENCE [LARGE SCALE GENOMIC DNA]</scope>
    <source>
        <strain evidence="2 3">CC-MHH1044</strain>
    </source>
</reference>
<dbReference type="PANTHER" id="PTHR43649:SF12">
    <property type="entry name" value="DIACETYLCHITOBIOSE BINDING PROTEIN DASA"/>
    <property type="match status" value="1"/>
</dbReference>
<dbReference type="OrthoDB" id="54751at2"/>
<dbReference type="InterPro" id="IPR050490">
    <property type="entry name" value="Bact_solute-bd_prot1"/>
</dbReference>
<evidence type="ECO:0000256" key="1">
    <source>
        <dbReference type="SAM" id="MobiDB-lite"/>
    </source>
</evidence>
<dbReference type="PANTHER" id="PTHR43649">
    <property type="entry name" value="ARABINOSE-BINDING PROTEIN-RELATED"/>
    <property type="match status" value="1"/>
</dbReference>
<dbReference type="InterPro" id="IPR006059">
    <property type="entry name" value="SBP"/>
</dbReference>
<sequence>MGRVDSLRRQGIALTVLALSLGLLAGCGGNNSENGAQQEGAASGGGAAPSSSAAASPSAAKEPTKIQIGNLFPNLDVNNPVMKELSVRTNTTFDLITVTGDRNQKFDLWLASGDYPEDTLVLKPDYVEKYRTAGALMPLDDLIEQYGPNIKEKYGKYFDLLRSSDGHIYSLYVPKLSTEPSPLLQANFAVRYDVLEDAGYPEIKTFDQLYDLLNTFYESNPSIDGKETIPFAGFDYYGNGADNLSSPTFDASGLVNQGNFTIDDENNAQLLYSTDEMKRYYQFLSKLYNSNMLDKEFFTLNSEGLVKKITEGRVLAGYFPSWWVQPEVEKVLRASGDYDHQYAYFPITFDSSAENKSFTSLMTRSNWNWVISSKSKHPEEVMKLLDYIFSDEGQILINWGIEGRHFEVKDGKRTVLADFNEKKAANPDLQWTETASPFMGTSIYLDHGTKLADGDYATPTTKESVISGYDDRTKEVLAKYGKEVWSDFLPKIQLMPALLYQLGDIEDVRADMKRLQQAWLKDSPKIIFSKDEQEFDAKWDSMQKSLEKEGAAKATDAYEQLWATTMERYQTILQ</sequence>
<evidence type="ECO:0000313" key="2">
    <source>
        <dbReference type="EMBL" id="THF77325.1"/>
    </source>
</evidence>
<proteinExistence type="predicted"/>
<dbReference type="SUPFAM" id="SSF53850">
    <property type="entry name" value="Periplasmic binding protein-like II"/>
    <property type="match status" value="1"/>
</dbReference>
<accession>A0A4S4BQT7</accession>
<dbReference type="Pfam" id="PF01547">
    <property type="entry name" value="SBP_bac_1"/>
    <property type="match status" value="1"/>
</dbReference>
<dbReference type="Proteomes" id="UP000310636">
    <property type="component" value="Unassembled WGS sequence"/>
</dbReference>
<dbReference type="EMBL" id="SSOB01000020">
    <property type="protein sequence ID" value="THF77325.1"/>
    <property type="molecule type" value="Genomic_DNA"/>
</dbReference>
<gene>
    <name evidence="2" type="ORF">E6C55_16815</name>
</gene>
<feature type="region of interest" description="Disordered" evidence="1">
    <location>
        <begin position="35"/>
        <end position="60"/>
    </location>
</feature>
<name>A0A4S4BQT7_9BACL</name>
<dbReference type="AlphaFoldDB" id="A0A4S4BQT7"/>
<organism evidence="2 3">
    <name type="scientific">Cohnella fermenti</name>
    <dbReference type="NCBI Taxonomy" id="2565925"/>
    <lineage>
        <taxon>Bacteria</taxon>
        <taxon>Bacillati</taxon>
        <taxon>Bacillota</taxon>
        <taxon>Bacilli</taxon>
        <taxon>Bacillales</taxon>
        <taxon>Paenibacillaceae</taxon>
        <taxon>Cohnella</taxon>
    </lineage>
</organism>
<comment type="caution">
    <text evidence="2">The sequence shown here is derived from an EMBL/GenBank/DDBJ whole genome shotgun (WGS) entry which is preliminary data.</text>
</comment>
<protein>
    <submittedName>
        <fullName evidence="2">Extracellular solute-binding protein</fullName>
    </submittedName>
</protein>
<keyword evidence="3" id="KW-1185">Reference proteome</keyword>
<dbReference type="PROSITE" id="PS51257">
    <property type="entry name" value="PROKAR_LIPOPROTEIN"/>
    <property type="match status" value="1"/>
</dbReference>